<dbReference type="Pfam" id="PF06458">
    <property type="entry name" value="MucBP"/>
    <property type="match status" value="3"/>
</dbReference>
<feature type="domain" description="Fibrinogen-binding" evidence="10">
    <location>
        <begin position="286"/>
        <end position="438"/>
    </location>
</feature>
<evidence type="ECO:0000259" key="10">
    <source>
        <dbReference type="Pfam" id="PF10425"/>
    </source>
</evidence>
<evidence type="ECO:0000313" key="12">
    <source>
        <dbReference type="EMBL" id="WMB28020.1"/>
    </source>
</evidence>
<sequence>MTKEKNIKSFAKVERFGIRKYRCGVASVLLGTSVILALHSHAVLAQEASAVRVEENPSSLVADKDLVSTVGNQASASNSVVPTASPNPVANSAETTPSPASETATLPVTTIATINPTAATGQDISDQIKSNIQINGGNKPNETISTVRPFAGVEQLQTNQDNSLAAKITFELPKANPGDYFDLTISDNVDLKGISATAVADDIKNEQIVLASAEIINATKIRYTFTNSVSSLTNIKGSMKLPLFIDKDKVPNTSSQNTVVTVGKDSTTLPVMVDYTLYVGPNDDSNGNADLNNIDFVNKTVTHTAYYNPNKATIINREIDFYNLSGSGVIYDQDALDSVKVYRLKEGQELSQSFAIDKSKFDEITSQVTKQINYSELLETTAYLSVYFNNTTKNNEQYVVQYTAKFDPGTEESPKDIKTNTRFTGKNSLSAKSYDWTWGNAINLYGGVANGSGLLQEPGQFQEHHIYITKDQDGVETASEKVDGQDLEGRRNELYSTGKQDKDGYAFIKTENPINNPAYNEKGDRVSGNFVPKTKQEITYVYERVVEDPQKVPGSFQEHHIYITKDQDGVETARETVDGQLETGRKEATYATGKKDKADFRFVRTEKPINGPKYTATGDTVNGNFVPNIKQEITYVYERVVEDPQKVPGSFQEHHIYQTIDESGNLVSVDDTVDGKVLEGTMKDNYTTGRLDREGYTFVRTQDVKEGAAHHEDGSRATGTFKGELSKK</sequence>
<evidence type="ECO:0000259" key="11">
    <source>
        <dbReference type="Pfam" id="PF17961"/>
    </source>
</evidence>
<keyword evidence="6" id="KW-0572">Peptidoglycan-anchor</keyword>
<keyword evidence="3" id="KW-0964">Secreted</keyword>
<dbReference type="InterPro" id="IPR011266">
    <property type="entry name" value="Adhesin_Fg-bd_dom_2"/>
</dbReference>
<accession>A0ABY9LIN3</accession>
<feature type="domain" description="SDR-like Ig" evidence="11">
    <location>
        <begin position="159"/>
        <end position="254"/>
    </location>
</feature>
<dbReference type="SUPFAM" id="SSF49401">
    <property type="entry name" value="Bacterial adhesins"/>
    <property type="match status" value="2"/>
</dbReference>
<proteinExistence type="predicted"/>
<evidence type="ECO:0000256" key="1">
    <source>
        <dbReference type="ARBA" id="ARBA00004168"/>
    </source>
</evidence>
<keyword evidence="5" id="KW-0677">Repeat</keyword>
<keyword evidence="2" id="KW-0134">Cell wall</keyword>
<dbReference type="Pfam" id="PF04650">
    <property type="entry name" value="YSIRK_signal"/>
    <property type="match status" value="1"/>
</dbReference>
<evidence type="ECO:0000259" key="8">
    <source>
        <dbReference type="Pfam" id="PF04650"/>
    </source>
</evidence>
<evidence type="ECO:0000256" key="2">
    <source>
        <dbReference type="ARBA" id="ARBA00022512"/>
    </source>
</evidence>
<dbReference type="Proteomes" id="UP001238096">
    <property type="component" value="Chromosome"/>
</dbReference>
<name>A0ABY9LIN3_9STRE</name>
<evidence type="ECO:0000256" key="5">
    <source>
        <dbReference type="ARBA" id="ARBA00022737"/>
    </source>
</evidence>
<dbReference type="InterPro" id="IPR005877">
    <property type="entry name" value="YSIRK_signal_dom"/>
</dbReference>
<keyword evidence="13" id="KW-1185">Reference proteome</keyword>
<reference evidence="13" key="1">
    <citation type="submission" date="2022-10" db="EMBL/GenBank/DDBJ databases">
        <title>Streptococcus didelphis as causative of fatal infections in opossums (Didelphis albiventris).</title>
        <authorList>
            <person name="Breyer G.M."/>
            <person name="Da Silva M.E.R.J."/>
            <person name="Siqueira F.M."/>
        </authorList>
    </citation>
    <scope>NUCLEOTIDE SEQUENCE [LARGE SCALE GENOMIC DNA]</scope>
    <source>
        <strain evidence="13">LBVP101/21</strain>
    </source>
</reference>
<gene>
    <name evidence="12" type="ORF">N1496_08695</name>
</gene>
<comment type="subcellular location">
    <subcellularLocation>
        <location evidence="1">Secreted</location>
        <location evidence="1">Cell wall</location>
        <topology evidence="1">Peptidoglycan-anchor</topology>
    </subcellularLocation>
</comment>
<dbReference type="Gene3D" id="2.60.40.1280">
    <property type="match status" value="1"/>
</dbReference>
<feature type="region of interest" description="Disordered" evidence="7">
    <location>
        <begin position="73"/>
        <end position="104"/>
    </location>
</feature>
<feature type="domain" description="YSIRK Gram-positive signal peptide" evidence="8">
    <location>
        <begin position="12"/>
        <end position="36"/>
    </location>
</feature>
<dbReference type="RefSeq" id="WP_306675817.1">
    <property type="nucleotide sequence ID" value="NZ_CP110509.1"/>
</dbReference>
<evidence type="ECO:0000259" key="9">
    <source>
        <dbReference type="Pfam" id="PF06458"/>
    </source>
</evidence>
<dbReference type="Pfam" id="PF10425">
    <property type="entry name" value="SdrG_C_C"/>
    <property type="match status" value="1"/>
</dbReference>
<dbReference type="InterPro" id="IPR009459">
    <property type="entry name" value="MucBP_dom"/>
</dbReference>
<dbReference type="Gene3D" id="2.60.40.1290">
    <property type="match status" value="1"/>
</dbReference>
<feature type="domain" description="MucBP" evidence="9">
    <location>
        <begin position="471"/>
        <end position="543"/>
    </location>
</feature>
<keyword evidence="4" id="KW-0732">Signal</keyword>
<dbReference type="NCBIfam" id="TIGR01168">
    <property type="entry name" value="YSIRK_signal"/>
    <property type="match status" value="1"/>
</dbReference>
<evidence type="ECO:0000256" key="7">
    <source>
        <dbReference type="SAM" id="MobiDB-lite"/>
    </source>
</evidence>
<feature type="region of interest" description="Disordered" evidence="7">
    <location>
        <begin position="704"/>
        <end position="728"/>
    </location>
</feature>
<dbReference type="EMBL" id="CP110509">
    <property type="protein sequence ID" value="WMB28020.1"/>
    <property type="molecule type" value="Genomic_DNA"/>
</dbReference>
<dbReference type="Pfam" id="PF17961">
    <property type="entry name" value="Big_8"/>
    <property type="match status" value="1"/>
</dbReference>
<dbReference type="InterPro" id="IPR008966">
    <property type="entry name" value="Adhesion_dom_sf"/>
</dbReference>
<feature type="compositionally biased region" description="Basic and acidic residues" evidence="7">
    <location>
        <begin position="704"/>
        <end position="715"/>
    </location>
</feature>
<feature type="domain" description="MucBP" evidence="9">
    <location>
        <begin position="660"/>
        <end position="722"/>
    </location>
</feature>
<protein>
    <submittedName>
        <fullName evidence="12">Ig-like domain-containing protein</fullName>
    </submittedName>
</protein>
<dbReference type="InterPro" id="IPR011252">
    <property type="entry name" value="Fibrogen-bd_dom1"/>
</dbReference>
<evidence type="ECO:0000256" key="3">
    <source>
        <dbReference type="ARBA" id="ARBA00022525"/>
    </source>
</evidence>
<evidence type="ECO:0000256" key="4">
    <source>
        <dbReference type="ARBA" id="ARBA00022729"/>
    </source>
</evidence>
<feature type="domain" description="MucBP" evidence="9">
    <location>
        <begin position="566"/>
        <end position="638"/>
    </location>
</feature>
<dbReference type="InterPro" id="IPR041171">
    <property type="entry name" value="SDR_Ig"/>
</dbReference>
<evidence type="ECO:0000313" key="13">
    <source>
        <dbReference type="Proteomes" id="UP001238096"/>
    </source>
</evidence>
<organism evidence="12 13">
    <name type="scientific">Streptococcus didelphis</name>
    <dbReference type="NCBI Taxonomy" id="102886"/>
    <lineage>
        <taxon>Bacteria</taxon>
        <taxon>Bacillati</taxon>
        <taxon>Bacillota</taxon>
        <taxon>Bacilli</taxon>
        <taxon>Lactobacillales</taxon>
        <taxon>Streptococcaceae</taxon>
        <taxon>Streptococcus</taxon>
    </lineage>
</organism>
<evidence type="ECO:0000256" key="6">
    <source>
        <dbReference type="ARBA" id="ARBA00023088"/>
    </source>
</evidence>